<evidence type="ECO:0000256" key="1">
    <source>
        <dbReference type="ARBA" id="ARBA00001946"/>
    </source>
</evidence>
<dbReference type="Proteomes" id="UP001205337">
    <property type="component" value="Unassembled WGS sequence"/>
</dbReference>
<keyword evidence="5" id="KW-0460">Magnesium</keyword>
<dbReference type="InterPro" id="IPR000092">
    <property type="entry name" value="Polyprenyl_synt"/>
</dbReference>
<dbReference type="InterPro" id="IPR008949">
    <property type="entry name" value="Isoprenoid_synthase_dom_sf"/>
</dbReference>
<dbReference type="InterPro" id="IPR033749">
    <property type="entry name" value="Polyprenyl_synt_CS"/>
</dbReference>
<dbReference type="CDD" id="cd00685">
    <property type="entry name" value="Trans_IPPS_HT"/>
    <property type="match status" value="1"/>
</dbReference>
<protein>
    <submittedName>
        <fullName evidence="7">Polyprenyl synthetase family protein</fullName>
    </submittedName>
</protein>
<gene>
    <name evidence="7" type="ORF">NUH29_12665</name>
</gene>
<dbReference type="RefSeq" id="WP_258799560.1">
    <property type="nucleotide sequence ID" value="NZ_JANTHX010000008.1"/>
</dbReference>
<name>A0ABT1ZI43_9MICO</name>
<keyword evidence="8" id="KW-1185">Reference proteome</keyword>
<dbReference type="Gene3D" id="1.10.600.10">
    <property type="entry name" value="Farnesyl Diphosphate Synthase"/>
    <property type="match status" value="1"/>
</dbReference>
<evidence type="ECO:0000256" key="6">
    <source>
        <dbReference type="RuleBase" id="RU004466"/>
    </source>
</evidence>
<evidence type="ECO:0000256" key="2">
    <source>
        <dbReference type="ARBA" id="ARBA00006706"/>
    </source>
</evidence>
<dbReference type="PANTHER" id="PTHR12001:SF85">
    <property type="entry name" value="SHORT CHAIN ISOPRENYL DIPHOSPHATE SYNTHASE"/>
    <property type="match status" value="1"/>
</dbReference>
<proteinExistence type="inferred from homology"/>
<comment type="similarity">
    <text evidence="2 6">Belongs to the FPP/GGPP synthase family.</text>
</comment>
<dbReference type="SUPFAM" id="SSF48576">
    <property type="entry name" value="Terpenoid synthases"/>
    <property type="match status" value="1"/>
</dbReference>
<evidence type="ECO:0000256" key="4">
    <source>
        <dbReference type="ARBA" id="ARBA00022723"/>
    </source>
</evidence>
<accession>A0ABT1ZI43</accession>
<dbReference type="PROSITE" id="PS00444">
    <property type="entry name" value="POLYPRENYL_SYNTHASE_2"/>
    <property type="match status" value="1"/>
</dbReference>
<evidence type="ECO:0000256" key="3">
    <source>
        <dbReference type="ARBA" id="ARBA00022679"/>
    </source>
</evidence>
<dbReference type="Pfam" id="PF00348">
    <property type="entry name" value="polyprenyl_synt"/>
    <property type="match status" value="1"/>
</dbReference>
<dbReference type="PROSITE" id="PS00723">
    <property type="entry name" value="POLYPRENYL_SYNTHASE_1"/>
    <property type="match status" value="1"/>
</dbReference>
<keyword evidence="4" id="KW-0479">Metal-binding</keyword>
<dbReference type="EMBL" id="JANTHX010000008">
    <property type="protein sequence ID" value="MCS0500400.1"/>
    <property type="molecule type" value="Genomic_DNA"/>
</dbReference>
<evidence type="ECO:0000256" key="5">
    <source>
        <dbReference type="ARBA" id="ARBA00022842"/>
    </source>
</evidence>
<evidence type="ECO:0000313" key="7">
    <source>
        <dbReference type="EMBL" id="MCS0500400.1"/>
    </source>
</evidence>
<organism evidence="7 8">
    <name type="scientific">Protaetiibacter mangrovi</name>
    <dbReference type="NCBI Taxonomy" id="2970926"/>
    <lineage>
        <taxon>Bacteria</taxon>
        <taxon>Bacillati</taxon>
        <taxon>Actinomycetota</taxon>
        <taxon>Actinomycetes</taxon>
        <taxon>Micrococcales</taxon>
        <taxon>Microbacteriaceae</taxon>
        <taxon>Protaetiibacter</taxon>
    </lineage>
</organism>
<evidence type="ECO:0000313" key="8">
    <source>
        <dbReference type="Proteomes" id="UP001205337"/>
    </source>
</evidence>
<comment type="caution">
    <text evidence="7">The sequence shown here is derived from an EMBL/GenBank/DDBJ whole genome shotgun (WGS) entry which is preliminary data.</text>
</comment>
<comment type="cofactor">
    <cofactor evidence="1">
        <name>Mg(2+)</name>
        <dbReference type="ChEBI" id="CHEBI:18420"/>
    </cofactor>
</comment>
<keyword evidence="3 6" id="KW-0808">Transferase</keyword>
<sequence>MADSRTTRMREQFEERFEAYFAEQTTRATLHDARFRELWERVRLLAHGGKRVRPLLLLTAHDDLGGRRRDDALRAAVGVELLHNALVIHDDIIDGDLERRGGPNITAAFASDARARGIRPREARGWGETMALLAGDLLLSAAVREVARIDAPVELRDQVLRILDDGVYLAASGEQADVAFGLGLERPDTESIRTMMHRKTACYSFETPLRVGAALAEAPEQLGHRLGEIGRSLGLLFQMRDDLLGVFGTPAITGKSASGDLREGKVTLLVAYARDTPAWEAVAALWGRAGIGDAEVELLREALEVSGARKRLEKEIEREAAHALALIGAARLPSALAAELRHAVRVGMEREA</sequence>
<dbReference type="SFLD" id="SFLDS00005">
    <property type="entry name" value="Isoprenoid_Synthase_Type_I"/>
    <property type="match status" value="1"/>
</dbReference>
<reference evidence="7 8" key="1">
    <citation type="submission" date="2022-08" db="EMBL/GenBank/DDBJ databases">
        <authorList>
            <person name="Li F."/>
        </authorList>
    </citation>
    <scope>NUCLEOTIDE SEQUENCE [LARGE SCALE GENOMIC DNA]</scope>
    <source>
        <strain evidence="7 8">10F1B-8-1</strain>
    </source>
</reference>
<dbReference type="PANTHER" id="PTHR12001">
    <property type="entry name" value="GERANYLGERANYL PYROPHOSPHATE SYNTHASE"/>
    <property type="match status" value="1"/>
</dbReference>